<dbReference type="EMBL" id="JAUTXT010000048">
    <property type="protein sequence ID" value="KAK3670966.1"/>
    <property type="molecule type" value="Genomic_DNA"/>
</dbReference>
<evidence type="ECO:0000256" key="1">
    <source>
        <dbReference type="SAM" id="MobiDB-lite"/>
    </source>
</evidence>
<feature type="compositionally biased region" description="Acidic residues" evidence="1">
    <location>
        <begin position="97"/>
        <end position="108"/>
    </location>
</feature>
<sequence>MNNKMGSALSYLNRLLPFATPGTPLLQDILHLAAICGALYFAPQLQEWYRGRAKTPQPEDIREVPDANSDVGQDVNDAVEAEQMDNPDEARQPESDNGSDDEEETDVDGQDRDQENIQPPAQPGPARDNDLPNQRNVGAKKAKALARRDQRRAYHEFQRAQGDAQRAADAEGAAEREAGLAKERERRQAAEAAVEAKKAKERETKKAAEQREWEEELQRRESAVRIVREELEGMRMSDLDRVARRVGTDVDAEWVERIATAAGLLGRRQDVTTMVTSTGWAVRVSADDMQSVYQQALNITGGGVDGKIDFEELGSMLEARLRQSVAT</sequence>
<name>A0AAE0TTY6_9PEZI</name>
<feature type="compositionally biased region" description="Basic and acidic residues" evidence="1">
    <location>
        <begin position="166"/>
        <end position="215"/>
    </location>
</feature>
<evidence type="ECO:0000313" key="3">
    <source>
        <dbReference type="Proteomes" id="UP001274830"/>
    </source>
</evidence>
<gene>
    <name evidence="2" type="ORF">LTR78_009082</name>
</gene>
<keyword evidence="3" id="KW-1185">Reference proteome</keyword>
<proteinExistence type="predicted"/>
<comment type="caution">
    <text evidence="2">The sequence shown here is derived from an EMBL/GenBank/DDBJ whole genome shotgun (WGS) entry which is preliminary data.</text>
</comment>
<dbReference type="AlphaFoldDB" id="A0AAE0TTY6"/>
<dbReference type="Proteomes" id="UP001274830">
    <property type="component" value="Unassembled WGS sequence"/>
</dbReference>
<protein>
    <submittedName>
        <fullName evidence="2">Uncharacterized protein</fullName>
    </submittedName>
</protein>
<evidence type="ECO:0000313" key="2">
    <source>
        <dbReference type="EMBL" id="KAK3670966.1"/>
    </source>
</evidence>
<reference evidence="2" key="1">
    <citation type="submission" date="2023-07" db="EMBL/GenBank/DDBJ databases">
        <title>Black Yeasts Isolated from many extreme environments.</title>
        <authorList>
            <person name="Coleine C."/>
            <person name="Stajich J.E."/>
            <person name="Selbmann L."/>
        </authorList>
    </citation>
    <scope>NUCLEOTIDE SEQUENCE</scope>
    <source>
        <strain evidence="2">CCFEE 5485</strain>
    </source>
</reference>
<feature type="region of interest" description="Disordered" evidence="1">
    <location>
        <begin position="53"/>
        <end position="215"/>
    </location>
</feature>
<feature type="compositionally biased region" description="Acidic residues" evidence="1">
    <location>
        <begin position="77"/>
        <end position="87"/>
    </location>
</feature>
<feature type="compositionally biased region" description="Basic and acidic residues" evidence="1">
    <location>
        <begin position="146"/>
        <end position="158"/>
    </location>
</feature>
<accession>A0AAE0TTY6</accession>
<organism evidence="2 3">
    <name type="scientific">Recurvomyces mirabilis</name>
    <dbReference type="NCBI Taxonomy" id="574656"/>
    <lineage>
        <taxon>Eukaryota</taxon>
        <taxon>Fungi</taxon>
        <taxon>Dikarya</taxon>
        <taxon>Ascomycota</taxon>
        <taxon>Pezizomycotina</taxon>
        <taxon>Dothideomycetes</taxon>
        <taxon>Dothideomycetidae</taxon>
        <taxon>Mycosphaerellales</taxon>
        <taxon>Teratosphaeriaceae</taxon>
        <taxon>Recurvomyces</taxon>
    </lineage>
</organism>